<dbReference type="PANTHER" id="PTHR38248">
    <property type="entry name" value="FUNK1 6"/>
    <property type="match status" value="1"/>
</dbReference>
<gene>
    <name evidence="3" type="ORF">V5O48_015921</name>
</gene>
<dbReference type="PROSITE" id="PS01137">
    <property type="entry name" value="TATD_1"/>
    <property type="match status" value="1"/>
</dbReference>
<dbReference type="EMBL" id="JBAHYK010002010">
    <property type="protein sequence ID" value="KAL0566099.1"/>
    <property type="molecule type" value="Genomic_DNA"/>
</dbReference>
<evidence type="ECO:0000259" key="2">
    <source>
        <dbReference type="Pfam" id="PF17667"/>
    </source>
</evidence>
<dbReference type="SUPFAM" id="SSF56112">
    <property type="entry name" value="Protein kinase-like (PK-like)"/>
    <property type="match status" value="1"/>
</dbReference>
<proteinExistence type="predicted"/>
<evidence type="ECO:0000256" key="1">
    <source>
        <dbReference type="SAM" id="MobiDB-lite"/>
    </source>
</evidence>
<feature type="domain" description="Fungal-type protein kinase" evidence="2">
    <location>
        <begin position="100"/>
        <end position="162"/>
    </location>
</feature>
<dbReference type="Gene3D" id="1.10.510.10">
    <property type="entry name" value="Transferase(Phosphotransferase) domain 1"/>
    <property type="match status" value="1"/>
</dbReference>
<feature type="domain" description="Fungal-type protein kinase" evidence="2">
    <location>
        <begin position="328"/>
        <end position="469"/>
    </location>
</feature>
<feature type="region of interest" description="Disordered" evidence="1">
    <location>
        <begin position="674"/>
        <end position="702"/>
    </location>
</feature>
<dbReference type="PANTHER" id="PTHR38248:SF2">
    <property type="entry name" value="FUNK1 11"/>
    <property type="match status" value="1"/>
</dbReference>
<evidence type="ECO:0000313" key="4">
    <source>
        <dbReference type="Proteomes" id="UP001465976"/>
    </source>
</evidence>
<name>A0ABR3ETB2_9AGAR</name>
<comment type="caution">
    <text evidence="3">The sequence shown here is derived from an EMBL/GenBank/DDBJ whole genome shotgun (WGS) entry which is preliminary data.</text>
</comment>
<reference evidence="3 4" key="1">
    <citation type="submission" date="2024-02" db="EMBL/GenBank/DDBJ databases">
        <title>A draft genome for the cacao thread blight pathogen Marasmius crinis-equi.</title>
        <authorList>
            <person name="Cohen S.P."/>
            <person name="Baruah I.K."/>
            <person name="Amoako-Attah I."/>
            <person name="Bukari Y."/>
            <person name="Meinhardt L.W."/>
            <person name="Bailey B.A."/>
        </authorList>
    </citation>
    <scope>NUCLEOTIDE SEQUENCE [LARGE SCALE GENOMIC DNA]</scope>
    <source>
        <strain evidence="3 4">GH-76</strain>
    </source>
</reference>
<evidence type="ECO:0000313" key="3">
    <source>
        <dbReference type="EMBL" id="KAL0566099.1"/>
    </source>
</evidence>
<dbReference type="InterPro" id="IPR040976">
    <property type="entry name" value="Pkinase_fungal"/>
</dbReference>
<dbReference type="Pfam" id="PF17667">
    <property type="entry name" value="Pkinase_fungal"/>
    <property type="match status" value="2"/>
</dbReference>
<sequence>MGKGDADGAIIDAHEHLNQNLVHFVGEIKSGPHHDDGFLDLHSSEQEGGETVASHSKRKRSAFETITDATSSKDRGQVAQIFDLQFRTHLWSFYFEATTGFARLLRWDRSGCIVSERFDARTANSPLARFFFRLGRMTPAEMGFDDSVKCIKKDDLDEEAKEALRALEYWKTVEYRVHKSEEGLRDDQRLALEHPLSAQDVLRIEVPDLITCLGDEDDFQDELPPGHLPRRGTVGFPVYDPKDKRVYFLKDSWRALNLPAEWGILKALQSAPLHPDGASLPPPPLCSSPYIPSVVFDGVLPTQGRSKKGDPHRTLTADFALAPWNKNKGRGGHLNLPDLDARVHQRFCLAEVCHPLSRFGTTKELTTAVCDAIEGHQHAYQKGYLHRDISYGNVMFVRRCSATRELSWCGLLLDWDMALTLDDVNARHNERMGTAPYVSIKQLTFTPIPRRPHNVSDDLESFYWLLLFVALRWCRWNQGPCGLERILEAVFNDSEAQDYISAGGHVHRTVNGGKYKTQIAGHGFRRYVLTGRELVVGMNQNEGICQPNQVSTLGLAHKHKHNSPLGRWLTARTDDLDKLLRVNYVLQDNFFLNSRADPFGLLEDLRQAQACPNDNRLDAFAEGLRGENSEEAKRMLWLYADAVDADNEAFGTLVFGSHQLLISSLRNLLSQTDWPTDDGADDGLRREPSAEPWARAKKQRRI</sequence>
<dbReference type="Proteomes" id="UP001465976">
    <property type="component" value="Unassembled WGS sequence"/>
</dbReference>
<dbReference type="InterPro" id="IPR011009">
    <property type="entry name" value="Kinase-like_dom_sf"/>
</dbReference>
<feature type="compositionally biased region" description="Basic and acidic residues" evidence="1">
    <location>
        <begin position="36"/>
        <end position="45"/>
    </location>
</feature>
<keyword evidence="4" id="KW-1185">Reference proteome</keyword>
<feature type="region of interest" description="Disordered" evidence="1">
    <location>
        <begin position="36"/>
        <end position="59"/>
    </location>
</feature>
<protein>
    <recommendedName>
        <fullName evidence="2">Fungal-type protein kinase domain-containing protein</fullName>
    </recommendedName>
</protein>
<dbReference type="InterPro" id="IPR018228">
    <property type="entry name" value="DNase_TatD-rel_CS"/>
</dbReference>
<organism evidence="3 4">
    <name type="scientific">Marasmius crinis-equi</name>
    <dbReference type="NCBI Taxonomy" id="585013"/>
    <lineage>
        <taxon>Eukaryota</taxon>
        <taxon>Fungi</taxon>
        <taxon>Dikarya</taxon>
        <taxon>Basidiomycota</taxon>
        <taxon>Agaricomycotina</taxon>
        <taxon>Agaricomycetes</taxon>
        <taxon>Agaricomycetidae</taxon>
        <taxon>Agaricales</taxon>
        <taxon>Marasmiineae</taxon>
        <taxon>Marasmiaceae</taxon>
        <taxon>Marasmius</taxon>
    </lineage>
</organism>
<accession>A0ABR3ETB2</accession>